<dbReference type="AlphaFoldDB" id="A0A498QZK5"/>
<organism evidence="1 2">
    <name type="scientific">Lucifera butyrica</name>
    <dbReference type="NCBI Taxonomy" id="1351585"/>
    <lineage>
        <taxon>Bacteria</taxon>
        <taxon>Bacillati</taxon>
        <taxon>Bacillota</taxon>
        <taxon>Negativicutes</taxon>
        <taxon>Veillonellales</taxon>
        <taxon>Veillonellaceae</taxon>
        <taxon>Lucifera</taxon>
    </lineage>
</organism>
<reference evidence="1 2" key="1">
    <citation type="submission" date="2018-06" db="EMBL/GenBank/DDBJ databases">
        <authorList>
            <person name="Strepis N."/>
        </authorList>
    </citation>
    <scope>NUCLEOTIDE SEQUENCE [LARGE SCALE GENOMIC DNA]</scope>
    <source>
        <strain evidence="1">LUCI</strain>
    </source>
</reference>
<dbReference type="RefSeq" id="WP_165865880.1">
    <property type="nucleotide sequence ID" value="NZ_UPPP01000057.1"/>
</dbReference>
<keyword evidence="2" id="KW-1185">Reference proteome</keyword>
<evidence type="ECO:0000313" key="1">
    <source>
        <dbReference type="EMBL" id="VBB05636.1"/>
    </source>
</evidence>
<accession>A0A498QZK5</accession>
<name>A0A498QZK5_9FIRM</name>
<gene>
    <name evidence="1" type="ORF">LUCI_0846</name>
</gene>
<evidence type="ECO:0000313" key="2">
    <source>
        <dbReference type="Proteomes" id="UP000277811"/>
    </source>
</evidence>
<protein>
    <submittedName>
        <fullName evidence="1">Uncharacterized protein</fullName>
    </submittedName>
</protein>
<proteinExistence type="predicted"/>
<dbReference type="Proteomes" id="UP000277811">
    <property type="component" value="Unassembled WGS sequence"/>
</dbReference>
<sequence length="47" mass="5619">MVIDLDERKLRHEIFRELRDYPISPRDQEKIAAKVINIIIKSSKVIK</sequence>
<dbReference type="EMBL" id="UPPP01000057">
    <property type="protein sequence ID" value="VBB05636.1"/>
    <property type="molecule type" value="Genomic_DNA"/>
</dbReference>